<evidence type="ECO:0000313" key="2">
    <source>
        <dbReference type="EMBL" id="KAG7291514.1"/>
    </source>
</evidence>
<feature type="compositionally biased region" description="Low complexity" evidence="1">
    <location>
        <begin position="309"/>
        <end position="319"/>
    </location>
</feature>
<dbReference type="EMBL" id="JAHCVI010000001">
    <property type="protein sequence ID" value="KAG7291514.1"/>
    <property type="molecule type" value="Genomic_DNA"/>
</dbReference>
<feature type="region of interest" description="Disordered" evidence="1">
    <location>
        <begin position="708"/>
        <end position="748"/>
    </location>
</feature>
<dbReference type="Proteomes" id="UP001197093">
    <property type="component" value="Unassembled WGS sequence"/>
</dbReference>
<feature type="region of interest" description="Disordered" evidence="1">
    <location>
        <begin position="1"/>
        <end position="68"/>
    </location>
</feature>
<sequence>MERTASPPSAPGSQFQHLETSSPYRQSPSAPAPGHIPGSTSGDSVQGLAQRPPSQQSNQPSLRPLLANKADKCRLGPLVKDILLAKAHGWRLSLVLAHPLSSASSSDRRPRPEWRPDQCSAEGEGASTFSKLLFGGKSSAPGRQHQRLKDKNSKSSLMAQGQPPAGMQQFGARPPTQQQQQQQQQQQPPPQGPGLRPGMAAQRPGPQQGGLAAAQAPASGQLQPKTNVPINQQAPLQQQQQPLRQVRPLASEPQYDQVPIPAGYGYVHGEGRVAPAPAHLYVPPPTAGSASEDRPQDATARQPPVEHIAPQAQVQVAQPAPTPDVFRAPEVSPQSSTPTPAPQGAEPSVSPPEEQGPPRPEPVRIHSQENNVSPPPQIQYTAPPQPYGALNPGVAQGAAQPLHARNLSEDGISSLPSQRPGRVQRLESEPAPSPATASVAARSANPSPSPQPTPGWTVSPLPTPQVNGNVDRERAVSPESTVHGTSSPKHQLATPTQRVAEDNLYDATPRQSQFPVQQQQPQLQSQSPPPQAQSQFPVQQQQPQQPQFQVQSQPQPQPRQQYNEAVNQPFFTSPSPPPPQLVVTPHTIVINGPVEPKSAGLSHEVTRPRLGLETPEPPAQQHTSSDVDHSHDDDLDFDSDMESPIIQDAAIATVQQASPSTSPTAQNGGLAAKDNVAIFERAKRKAEEEREAEMRLVLEEKIPVFSEQDEAAAAASRRREEEKPQMSATSYPGQEWNPYGEGGFEEWE</sequence>
<feature type="compositionally biased region" description="Low complexity" evidence="1">
    <location>
        <begin position="434"/>
        <end position="446"/>
    </location>
</feature>
<proteinExistence type="predicted"/>
<evidence type="ECO:0000256" key="1">
    <source>
        <dbReference type="SAM" id="MobiDB-lite"/>
    </source>
</evidence>
<dbReference type="AlphaFoldDB" id="A0AAD4HXY0"/>
<gene>
    <name evidence="2" type="ORF">NEMBOFW57_001533</name>
</gene>
<feature type="compositionally biased region" description="Low complexity" evidence="1">
    <location>
        <begin position="232"/>
        <end position="250"/>
    </location>
</feature>
<organism evidence="2 3">
    <name type="scientific">Staphylotrichum longicolle</name>
    <dbReference type="NCBI Taxonomy" id="669026"/>
    <lineage>
        <taxon>Eukaryota</taxon>
        <taxon>Fungi</taxon>
        <taxon>Dikarya</taxon>
        <taxon>Ascomycota</taxon>
        <taxon>Pezizomycotina</taxon>
        <taxon>Sordariomycetes</taxon>
        <taxon>Sordariomycetidae</taxon>
        <taxon>Sordariales</taxon>
        <taxon>Chaetomiaceae</taxon>
        <taxon>Staphylotrichum</taxon>
    </lineage>
</organism>
<name>A0AAD4HXY0_9PEZI</name>
<evidence type="ECO:0000313" key="3">
    <source>
        <dbReference type="Proteomes" id="UP001197093"/>
    </source>
</evidence>
<feature type="region of interest" description="Disordered" evidence="1">
    <location>
        <begin position="98"/>
        <end position="640"/>
    </location>
</feature>
<feature type="compositionally biased region" description="Low complexity" evidence="1">
    <location>
        <begin position="509"/>
        <end position="561"/>
    </location>
</feature>
<comment type="caution">
    <text evidence="2">The sequence shown here is derived from an EMBL/GenBank/DDBJ whole genome shotgun (WGS) entry which is preliminary data.</text>
</comment>
<feature type="compositionally biased region" description="Polar residues" evidence="1">
    <location>
        <begin position="11"/>
        <end position="29"/>
    </location>
</feature>
<reference evidence="2" key="1">
    <citation type="submission" date="2023-02" db="EMBL/GenBank/DDBJ databases">
        <authorList>
            <person name="Palmer J.M."/>
        </authorList>
    </citation>
    <scope>NUCLEOTIDE SEQUENCE</scope>
    <source>
        <strain evidence="2">FW57</strain>
    </source>
</reference>
<feature type="compositionally biased region" description="Low complexity" evidence="1">
    <location>
        <begin position="50"/>
        <end position="66"/>
    </location>
</feature>
<keyword evidence="3" id="KW-1185">Reference proteome</keyword>
<feature type="compositionally biased region" description="Low complexity" evidence="1">
    <location>
        <begin position="197"/>
        <end position="224"/>
    </location>
</feature>
<protein>
    <submittedName>
        <fullName evidence="2">Uncharacterized protein</fullName>
    </submittedName>
</protein>
<feature type="compositionally biased region" description="Polar residues" evidence="1">
    <location>
        <begin position="478"/>
        <end position="497"/>
    </location>
</feature>
<accession>A0AAD4HXY0</accession>
<feature type="compositionally biased region" description="Polar residues" evidence="1">
    <location>
        <begin position="368"/>
        <end position="382"/>
    </location>
</feature>
<feature type="compositionally biased region" description="Basic and acidic residues" evidence="1">
    <location>
        <begin position="106"/>
        <end position="116"/>
    </location>
</feature>
<feature type="compositionally biased region" description="Low complexity" evidence="1">
    <location>
        <begin position="174"/>
        <end position="186"/>
    </location>
</feature>